<evidence type="ECO:0000256" key="5">
    <source>
        <dbReference type="ARBA" id="ARBA00023157"/>
    </source>
</evidence>
<dbReference type="AlphaFoldDB" id="A0A3B5MK74"/>
<organism evidence="6 7">
    <name type="scientific">Xiphophorus couchianus</name>
    <name type="common">Monterrey platyfish</name>
    <dbReference type="NCBI Taxonomy" id="32473"/>
    <lineage>
        <taxon>Eukaryota</taxon>
        <taxon>Metazoa</taxon>
        <taxon>Chordata</taxon>
        <taxon>Craniata</taxon>
        <taxon>Vertebrata</taxon>
        <taxon>Euteleostomi</taxon>
        <taxon>Actinopterygii</taxon>
        <taxon>Neopterygii</taxon>
        <taxon>Teleostei</taxon>
        <taxon>Neoteleostei</taxon>
        <taxon>Acanthomorphata</taxon>
        <taxon>Ovalentaria</taxon>
        <taxon>Atherinomorphae</taxon>
        <taxon>Cyprinodontiformes</taxon>
        <taxon>Poeciliidae</taxon>
        <taxon>Poeciliinae</taxon>
        <taxon>Xiphophorus</taxon>
    </lineage>
</organism>
<dbReference type="PANTHER" id="PTHR28593">
    <property type="entry name" value="METEORIN-LIKE PROTEIN"/>
    <property type="match status" value="1"/>
</dbReference>
<dbReference type="GO" id="GO:0050772">
    <property type="term" value="P:positive regulation of axonogenesis"/>
    <property type="evidence" value="ECO:0007669"/>
    <property type="project" value="TreeGrafter"/>
</dbReference>
<name>A0A3B5MK74_9TELE</name>
<dbReference type="PANTHER" id="PTHR28593:SF2">
    <property type="entry name" value="METEORIN"/>
    <property type="match status" value="1"/>
</dbReference>
<sequence>LISSFLSLQKSIFVLFLVQIFYYVSNKKTNLNGLSQQQGSVEQISLHCSEGTLDWLYPKGALRLTLTPRLAPVAAAGPGGGVITACVKPSERFHGAQLYLERDGLLELLVGDRMEASPPPRVRCFSRTPGQRLALFLQATPHQDISRRTASFRYELRGGWTAQSAGSCSFVQGNIRSVEEDETLRAAVIKVSATRVFRQKYTLFTGSSRLASRGEVRTLLQCGVRPGPGSFLFTGRVHFGEAWLGCAPRYKDFQRTYSLAKAAQQIPCELPID</sequence>
<keyword evidence="5" id="KW-1015">Disulfide bond</keyword>
<keyword evidence="7" id="KW-1185">Reference proteome</keyword>
<evidence type="ECO:0000256" key="4">
    <source>
        <dbReference type="ARBA" id="ARBA00022729"/>
    </source>
</evidence>
<evidence type="ECO:0000256" key="3">
    <source>
        <dbReference type="ARBA" id="ARBA00022525"/>
    </source>
</evidence>
<comment type="similarity">
    <text evidence="2">Belongs to the meteorin family.</text>
</comment>
<comment type="subcellular location">
    <subcellularLocation>
        <location evidence="1">Secreted</location>
    </subcellularLocation>
</comment>
<keyword evidence="4" id="KW-0732">Signal</keyword>
<proteinExistence type="inferred from homology"/>
<evidence type="ECO:0000256" key="1">
    <source>
        <dbReference type="ARBA" id="ARBA00004613"/>
    </source>
</evidence>
<dbReference type="InterPro" id="IPR051998">
    <property type="entry name" value="Meteorin-like"/>
</dbReference>
<reference evidence="6" key="2">
    <citation type="submission" date="2025-09" db="UniProtKB">
        <authorList>
            <consortium name="Ensembl"/>
        </authorList>
    </citation>
    <scope>IDENTIFICATION</scope>
</reference>
<evidence type="ECO:0000313" key="6">
    <source>
        <dbReference type="Ensembl" id="ENSXCOP00000021531.1"/>
    </source>
</evidence>
<dbReference type="Proteomes" id="UP000261380">
    <property type="component" value="Unplaced"/>
</dbReference>
<protein>
    <submittedName>
        <fullName evidence="6">Uncharacterized protein</fullName>
    </submittedName>
</protein>
<accession>A0A3B5MK74</accession>
<dbReference type="GO" id="GO:0005615">
    <property type="term" value="C:extracellular space"/>
    <property type="evidence" value="ECO:0007669"/>
    <property type="project" value="TreeGrafter"/>
</dbReference>
<evidence type="ECO:0000313" key="7">
    <source>
        <dbReference type="Proteomes" id="UP000261380"/>
    </source>
</evidence>
<dbReference type="GO" id="GO:0010001">
    <property type="term" value="P:glial cell differentiation"/>
    <property type="evidence" value="ECO:0007669"/>
    <property type="project" value="TreeGrafter"/>
</dbReference>
<dbReference type="GO" id="GO:0005179">
    <property type="term" value="F:hormone activity"/>
    <property type="evidence" value="ECO:0007669"/>
    <property type="project" value="TreeGrafter"/>
</dbReference>
<dbReference type="Ensembl" id="ENSXCOT00000021795.1">
    <property type="protein sequence ID" value="ENSXCOP00000021531.1"/>
    <property type="gene ID" value="ENSXCOG00000016123.1"/>
</dbReference>
<reference evidence="6" key="1">
    <citation type="submission" date="2025-08" db="UniProtKB">
        <authorList>
            <consortium name="Ensembl"/>
        </authorList>
    </citation>
    <scope>IDENTIFICATION</scope>
</reference>
<evidence type="ECO:0000256" key="2">
    <source>
        <dbReference type="ARBA" id="ARBA00005669"/>
    </source>
</evidence>
<dbReference type="STRING" id="32473.ENSXCOP00000021531"/>
<keyword evidence="3" id="KW-0964">Secreted</keyword>
<dbReference type="GeneTree" id="ENSGT00390000001390"/>